<reference evidence="2" key="1">
    <citation type="journal article" date="2015" name="Nature">
        <title>Complex archaea that bridge the gap between prokaryotes and eukaryotes.</title>
        <authorList>
            <person name="Spang A."/>
            <person name="Saw J.H."/>
            <person name="Jorgensen S.L."/>
            <person name="Zaremba-Niedzwiedzka K."/>
            <person name="Martijn J."/>
            <person name="Lind A.E."/>
            <person name="van Eijk R."/>
            <person name="Schleper C."/>
            <person name="Guy L."/>
            <person name="Ettema T.J."/>
        </authorList>
    </citation>
    <scope>NUCLEOTIDE SEQUENCE</scope>
</reference>
<sequence length="178" mass="18871">MAAILKMLVLVICLNTFLYLGTNYAMETTGSDQEGAARINGDLFDILLTNKGSLDIDFQNYTESLKTGENFSTGASWNLTSTEDCGKIIGGKEQCGLGTFPPQVKGGAGAETAGAFSFLDAMNMVYAGVKTMFNIAIMPLTLMTNNKLPPLFAILIGFPLAILQIVTLIVLIRGGGAT</sequence>
<evidence type="ECO:0000313" key="2">
    <source>
        <dbReference type="EMBL" id="KKN42282.1"/>
    </source>
</evidence>
<comment type="caution">
    <text evidence="2">The sequence shown here is derived from an EMBL/GenBank/DDBJ whole genome shotgun (WGS) entry which is preliminary data.</text>
</comment>
<dbReference type="AlphaFoldDB" id="A0A0F9QZH4"/>
<proteinExistence type="predicted"/>
<feature type="transmembrane region" description="Helical" evidence="1">
    <location>
        <begin position="151"/>
        <end position="172"/>
    </location>
</feature>
<protein>
    <submittedName>
        <fullName evidence="2">Uncharacterized protein</fullName>
    </submittedName>
</protein>
<dbReference type="EMBL" id="LAZR01001591">
    <property type="protein sequence ID" value="KKN42282.1"/>
    <property type="molecule type" value="Genomic_DNA"/>
</dbReference>
<keyword evidence="1" id="KW-0472">Membrane</keyword>
<keyword evidence="1" id="KW-0812">Transmembrane</keyword>
<accession>A0A0F9QZH4</accession>
<feature type="transmembrane region" description="Helical" evidence="1">
    <location>
        <begin position="7"/>
        <end position="26"/>
    </location>
</feature>
<evidence type="ECO:0000256" key="1">
    <source>
        <dbReference type="SAM" id="Phobius"/>
    </source>
</evidence>
<gene>
    <name evidence="2" type="ORF">LCGC14_0714820</name>
</gene>
<name>A0A0F9QZH4_9ZZZZ</name>
<organism evidence="2">
    <name type="scientific">marine sediment metagenome</name>
    <dbReference type="NCBI Taxonomy" id="412755"/>
    <lineage>
        <taxon>unclassified sequences</taxon>
        <taxon>metagenomes</taxon>
        <taxon>ecological metagenomes</taxon>
    </lineage>
</organism>
<keyword evidence="1" id="KW-1133">Transmembrane helix</keyword>